<keyword evidence="2" id="KW-1133">Transmembrane helix</keyword>
<feature type="transmembrane region" description="Helical" evidence="2">
    <location>
        <begin position="325"/>
        <end position="346"/>
    </location>
</feature>
<keyword evidence="2" id="KW-0472">Membrane</keyword>
<evidence type="ECO:0000313" key="4">
    <source>
        <dbReference type="Proteomes" id="UP000054485"/>
    </source>
</evidence>
<dbReference type="EMBL" id="KN836429">
    <property type="protein sequence ID" value="KIK32067.1"/>
    <property type="molecule type" value="Genomic_DNA"/>
</dbReference>
<dbReference type="HOGENOM" id="CLU_795867_0_0_1"/>
<feature type="region of interest" description="Disordered" evidence="1">
    <location>
        <begin position="1"/>
        <end position="47"/>
    </location>
</feature>
<sequence>MILPDHFAAYSQPAPSTEAEQPTNDTNTKGKTTIPVKTKKKRPGDAKSLNAPYIKLTPIMADDDKDVDMDVDTKVAPTHKSKSNNLQDAVLHCMYCMDVGAYIWKCSSPTCKTLACVAMAEGDHGCINAMPDEVTNTVTVEESTFRCPQCYRAESLPVPYIISGYSVRQEYINRNNFPLLSVFLTWSGFGRDFASDIVQRTLKEHFRRTPSLFRIASRKLKSGNNRPSALNPDFKWLAEHHYRGNLLVFIDTHSDTATGDLVVAGNALNSNSVPIHELLHNYIGDNLRSTAQQISILNASPTTGPFIRRVHDSAVRLKRFVEMNIFDFVFAFAGVSTIDLIVVPALNRF</sequence>
<reference evidence="3 4" key="1">
    <citation type="submission" date="2014-04" db="EMBL/GenBank/DDBJ databases">
        <authorList>
            <consortium name="DOE Joint Genome Institute"/>
            <person name="Kuo A."/>
            <person name="Ruytinx J."/>
            <person name="Rineau F."/>
            <person name="Colpaert J."/>
            <person name="Kohler A."/>
            <person name="Nagy L.G."/>
            <person name="Floudas D."/>
            <person name="Copeland A."/>
            <person name="Barry K.W."/>
            <person name="Cichocki N."/>
            <person name="Veneault-Fourrey C."/>
            <person name="LaButti K."/>
            <person name="Lindquist E.A."/>
            <person name="Lipzen A."/>
            <person name="Lundell T."/>
            <person name="Morin E."/>
            <person name="Murat C."/>
            <person name="Sun H."/>
            <person name="Tunlid A."/>
            <person name="Henrissat B."/>
            <person name="Grigoriev I.V."/>
            <person name="Hibbett D.S."/>
            <person name="Martin F."/>
            <person name="Nordberg H.P."/>
            <person name="Cantor M.N."/>
            <person name="Hua S.X."/>
        </authorList>
    </citation>
    <scope>NUCLEOTIDE SEQUENCE [LARGE SCALE GENOMIC DNA]</scope>
    <source>
        <strain evidence="3 4">UH-Slu-Lm8-n1</strain>
    </source>
</reference>
<evidence type="ECO:0000256" key="2">
    <source>
        <dbReference type="SAM" id="Phobius"/>
    </source>
</evidence>
<dbReference type="InParanoid" id="A0A0D0ACS2"/>
<name>A0A0D0ACS2_9AGAM</name>
<dbReference type="Proteomes" id="UP000054485">
    <property type="component" value="Unassembled WGS sequence"/>
</dbReference>
<dbReference type="OrthoDB" id="2620490at2759"/>
<proteinExistence type="predicted"/>
<protein>
    <submittedName>
        <fullName evidence="3">Uncharacterized protein</fullName>
    </submittedName>
</protein>
<feature type="non-terminal residue" evidence="3">
    <location>
        <position position="349"/>
    </location>
</feature>
<organism evidence="3 4">
    <name type="scientific">Suillus luteus UH-Slu-Lm8-n1</name>
    <dbReference type="NCBI Taxonomy" id="930992"/>
    <lineage>
        <taxon>Eukaryota</taxon>
        <taxon>Fungi</taxon>
        <taxon>Dikarya</taxon>
        <taxon>Basidiomycota</taxon>
        <taxon>Agaricomycotina</taxon>
        <taxon>Agaricomycetes</taxon>
        <taxon>Agaricomycetidae</taxon>
        <taxon>Boletales</taxon>
        <taxon>Suillineae</taxon>
        <taxon>Suillaceae</taxon>
        <taxon>Suillus</taxon>
    </lineage>
</organism>
<evidence type="ECO:0000313" key="3">
    <source>
        <dbReference type="EMBL" id="KIK32067.1"/>
    </source>
</evidence>
<reference evidence="4" key="2">
    <citation type="submission" date="2015-01" db="EMBL/GenBank/DDBJ databases">
        <title>Evolutionary Origins and Diversification of the Mycorrhizal Mutualists.</title>
        <authorList>
            <consortium name="DOE Joint Genome Institute"/>
            <consortium name="Mycorrhizal Genomics Consortium"/>
            <person name="Kohler A."/>
            <person name="Kuo A."/>
            <person name="Nagy L.G."/>
            <person name="Floudas D."/>
            <person name="Copeland A."/>
            <person name="Barry K.W."/>
            <person name="Cichocki N."/>
            <person name="Veneault-Fourrey C."/>
            <person name="LaButti K."/>
            <person name="Lindquist E.A."/>
            <person name="Lipzen A."/>
            <person name="Lundell T."/>
            <person name="Morin E."/>
            <person name="Murat C."/>
            <person name="Riley R."/>
            <person name="Ohm R."/>
            <person name="Sun H."/>
            <person name="Tunlid A."/>
            <person name="Henrissat B."/>
            <person name="Grigoriev I.V."/>
            <person name="Hibbett D.S."/>
            <person name="Martin F."/>
        </authorList>
    </citation>
    <scope>NUCLEOTIDE SEQUENCE [LARGE SCALE GENOMIC DNA]</scope>
    <source>
        <strain evidence="4">UH-Slu-Lm8-n1</strain>
    </source>
</reference>
<keyword evidence="2" id="KW-0812">Transmembrane</keyword>
<keyword evidence="4" id="KW-1185">Reference proteome</keyword>
<evidence type="ECO:0000256" key="1">
    <source>
        <dbReference type="SAM" id="MobiDB-lite"/>
    </source>
</evidence>
<gene>
    <name evidence="3" type="ORF">CY34DRAFT_111124</name>
</gene>
<accession>A0A0D0ACS2</accession>
<feature type="compositionally biased region" description="Polar residues" evidence="1">
    <location>
        <begin position="13"/>
        <end position="31"/>
    </location>
</feature>
<dbReference type="AlphaFoldDB" id="A0A0D0ACS2"/>